<sequence length="323" mass="38557">MRKILITDDIRRMANEYVEKLFSDRNGKFVKPIDGLRDFANELRDLGKINYADYVDVIINNYKEILKLEPNEFEDYKHTHFTILTNDDLVKTIKGYPNNKKFYEIIVDKMRYDAVQKKEIRPYMKKLGIKACVYCNASYTVATDDDRATFQIDHSYPKSKYPFLCTSFFNLQPSCMHCNQIKSKNDDYTYSMYTNDYKELNPFYFSIESESIIKYMLNHDSDNLKFRLRSNDDDKIANKHCEFFHLDNLYTQFTDAAEEVVWKGKTFNKAYREQLMNMFKRFFPFGIDDFKRFYLGFYPDPKDVNKRPLTLLMQGIAKDMGLE</sequence>
<proteinExistence type="predicted"/>
<protein>
    <recommendedName>
        <fullName evidence="3">HNH endonuclease</fullName>
    </recommendedName>
</protein>
<dbReference type="Gene3D" id="1.10.30.50">
    <property type="match status" value="1"/>
</dbReference>
<name>A0ABT7X6T1_9BACE</name>
<dbReference type="Proteomes" id="UP001167871">
    <property type="component" value="Unassembled WGS sequence"/>
</dbReference>
<gene>
    <name evidence="1" type="ORF">QVO10_10415</name>
</gene>
<reference evidence="1" key="2">
    <citation type="submission" date="2024-05" db="EMBL/GenBank/DDBJ databases">
        <title>Identification and characterization of horizontal gene transfer across gut microbiota members of farm animals based on homology search.</title>
        <authorList>
            <person name="Schwarzerova J."/>
            <person name="Nykrynova M."/>
            <person name="Jureckova K."/>
            <person name="Cejkova D."/>
            <person name="Rychlik I."/>
        </authorList>
    </citation>
    <scope>NUCLEOTIDE SEQUENCE</scope>
    <source>
        <strain evidence="1">84_SSukc20</strain>
    </source>
</reference>
<reference evidence="1" key="1">
    <citation type="submission" date="2023-06" db="EMBL/GenBank/DDBJ databases">
        <authorList>
            <person name="Zeman M."/>
            <person name="Kubasova T."/>
            <person name="Jahodarova E."/>
            <person name="Nykrynova M."/>
            <person name="Rychlik I."/>
        </authorList>
    </citation>
    <scope>NUCLEOTIDE SEQUENCE</scope>
    <source>
        <strain evidence="1">84_SSukc20</strain>
    </source>
</reference>
<evidence type="ECO:0000313" key="2">
    <source>
        <dbReference type="Proteomes" id="UP001167871"/>
    </source>
</evidence>
<keyword evidence="2" id="KW-1185">Reference proteome</keyword>
<dbReference type="RefSeq" id="WP_301640099.1">
    <property type="nucleotide sequence ID" value="NZ_JAUEII010000022.1"/>
</dbReference>
<accession>A0ABT7X6T1</accession>
<dbReference type="EMBL" id="JAUEII010000022">
    <property type="protein sequence ID" value="MDN0049794.1"/>
    <property type="molecule type" value="Genomic_DNA"/>
</dbReference>
<evidence type="ECO:0000313" key="1">
    <source>
        <dbReference type="EMBL" id="MDN0049794.1"/>
    </source>
</evidence>
<organism evidence="1 2">
    <name type="scientific">Bacteroides gallinaceum</name>
    <dbReference type="NCBI Taxonomy" id="1462571"/>
    <lineage>
        <taxon>Bacteria</taxon>
        <taxon>Pseudomonadati</taxon>
        <taxon>Bacteroidota</taxon>
        <taxon>Bacteroidia</taxon>
        <taxon>Bacteroidales</taxon>
        <taxon>Bacteroidaceae</taxon>
        <taxon>Bacteroides</taxon>
    </lineage>
</organism>
<comment type="caution">
    <text evidence="1">The sequence shown here is derived from an EMBL/GenBank/DDBJ whole genome shotgun (WGS) entry which is preliminary data.</text>
</comment>
<evidence type="ECO:0008006" key="3">
    <source>
        <dbReference type="Google" id="ProtNLM"/>
    </source>
</evidence>